<evidence type="ECO:0000313" key="3">
    <source>
        <dbReference type="Proteomes" id="UP000287519"/>
    </source>
</evidence>
<feature type="domain" description="HNH nuclease" evidence="1">
    <location>
        <begin position="2"/>
        <end position="39"/>
    </location>
</feature>
<comment type="caution">
    <text evidence="2">The sequence shown here is derived from an EMBL/GenBank/DDBJ whole genome shotgun (WGS) entry which is preliminary data.</text>
</comment>
<dbReference type="AlphaFoldDB" id="A0A402BZK9"/>
<dbReference type="InterPro" id="IPR003615">
    <property type="entry name" value="HNH_nuc"/>
</dbReference>
<evidence type="ECO:0000313" key="2">
    <source>
        <dbReference type="EMBL" id="GCE36771.1"/>
    </source>
</evidence>
<keyword evidence="3" id="KW-1185">Reference proteome</keyword>
<accession>A0A402BZK9</accession>
<organism evidence="2 3">
    <name type="scientific">Rhodococcus wratislaviensis</name>
    <name type="common">Tsukamurella wratislaviensis</name>
    <dbReference type="NCBI Taxonomy" id="44752"/>
    <lineage>
        <taxon>Bacteria</taxon>
        <taxon>Bacillati</taxon>
        <taxon>Actinomycetota</taxon>
        <taxon>Actinomycetes</taxon>
        <taxon>Mycobacteriales</taxon>
        <taxon>Nocardiaceae</taxon>
        <taxon>Rhodococcus</taxon>
    </lineage>
</organism>
<dbReference type="EMBL" id="BHYM01000005">
    <property type="protein sequence ID" value="GCE36771.1"/>
    <property type="molecule type" value="Genomic_DNA"/>
</dbReference>
<protein>
    <recommendedName>
        <fullName evidence="1">HNH nuclease domain-containing protein</fullName>
    </recommendedName>
</protein>
<reference evidence="2 3" key="1">
    <citation type="submission" date="2018-11" db="EMBL/GenBank/DDBJ databases">
        <title>Microbial catabolism of amino acid.</title>
        <authorList>
            <person name="Hibi M."/>
            <person name="Ogawa J."/>
        </authorList>
    </citation>
    <scope>NUCLEOTIDE SEQUENCE [LARGE SCALE GENOMIC DNA]</scope>
    <source>
        <strain evidence="2 3">C31-06</strain>
    </source>
</reference>
<dbReference type="Proteomes" id="UP000287519">
    <property type="component" value="Unassembled WGS sequence"/>
</dbReference>
<evidence type="ECO:0000259" key="1">
    <source>
        <dbReference type="Pfam" id="PF13391"/>
    </source>
</evidence>
<dbReference type="Pfam" id="PF13391">
    <property type="entry name" value="HNH_2"/>
    <property type="match status" value="1"/>
</dbReference>
<proteinExistence type="predicted"/>
<sequence length="91" mass="10530">MLEAAHIDRYFGTHTNRVANGLLLRSDIHALFDLGLITVSSHLTVQLAPWLRDSEYGNFHDKPLTVPLHPAYRPDSDALRRHRKGCEWYHQ</sequence>
<gene>
    <name evidence="2" type="ORF">Rhow_005771</name>
</gene>
<name>A0A402BZK9_RHOWR</name>